<dbReference type="PANTHER" id="PTHR42342:SF1">
    <property type="entry name" value="STATIONARY PHASE PROTEIN 5"/>
    <property type="match status" value="1"/>
</dbReference>
<proteinExistence type="predicted"/>
<dbReference type="OrthoDB" id="5415241at2759"/>
<sequence>MRHRAPRNLRVGAGVAVQPRSSAISGVANLIAVIKTPSRRAGCLGPDLHHFNSPTPVGKTTNTTFEMASLEALWGPATRRLLRVAVAKTTNVVRQKLAVMTRPLQTEFQTIGFKSVRLARQPIHPIAVLRQQKRNPRWFSTSAVQNFSRAAKRFISTESKSTRFDRSKVPVSNTSQRVGQFSGRAPFASQLRPNLTGGAMPRSAGGYSLGGGARYFSHTPAAPAQVVQNVSQAMRAFFLSGQKLRYDGLDSQGGRKYRAVSPVEDEAMRKFSSIIRTAPGSFIDFHLSPTVTALSPLAAAIPCVTESSGFKVDTKTGGASLNTEGFLDVLSADFGRALKDLTAIYADLRRLAIVGDFPVHMEQKSTLRVRFPGFDAETIERLCDDVGIQRGVVGEDADFGMTAGVPMALKFPFAPDVPKTLTSLGGSVRSVEGYDWDASSSLEDDDFVREAFMDEMGDNPWISDLEGYESMSPPMSSGERASEDYEGLEGIYRFIEECDRGQGMVQ</sequence>
<protein>
    <recommendedName>
        <fullName evidence="3">Casein kinase II beta 2 subunit</fullName>
    </recommendedName>
</protein>
<dbReference type="GO" id="GO:0070628">
    <property type="term" value="F:proteasome binding"/>
    <property type="evidence" value="ECO:0007669"/>
    <property type="project" value="InterPro"/>
</dbReference>
<dbReference type="GO" id="GO:0043248">
    <property type="term" value="P:proteasome assembly"/>
    <property type="evidence" value="ECO:0007669"/>
    <property type="project" value="TreeGrafter"/>
</dbReference>
<evidence type="ECO:0008006" key="3">
    <source>
        <dbReference type="Google" id="ProtNLM"/>
    </source>
</evidence>
<dbReference type="InterPro" id="IPR038816">
    <property type="entry name" value="Stationary_phase_5"/>
</dbReference>
<evidence type="ECO:0000313" key="2">
    <source>
        <dbReference type="Proteomes" id="UP000717696"/>
    </source>
</evidence>
<gene>
    <name evidence="1" type="ORF">B0J13DRAFT_537381</name>
</gene>
<comment type="caution">
    <text evidence="1">The sequence shown here is derived from an EMBL/GenBank/DDBJ whole genome shotgun (WGS) entry which is preliminary data.</text>
</comment>
<accession>A0A9P9JLB5</accession>
<name>A0A9P9JLB5_9HYPO</name>
<dbReference type="EMBL" id="JAGMUU010000001">
    <property type="protein sequence ID" value="KAH7162955.1"/>
    <property type="molecule type" value="Genomic_DNA"/>
</dbReference>
<evidence type="ECO:0000313" key="1">
    <source>
        <dbReference type="EMBL" id="KAH7162955.1"/>
    </source>
</evidence>
<dbReference type="Proteomes" id="UP000717696">
    <property type="component" value="Unassembled WGS sequence"/>
</dbReference>
<reference evidence="1" key="1">
    <citation type="journal article" date="2021" name="Nat. Commun.">
        <title>Genetic determinants of endophytism in the Arabidopsis root mycobiome.</title>
        <authorList>
            <person name="Mesny F."/>
            <person name="Miyauchi S."/>
            <person name="Thiergart T."/>
            <person name="Pickel B."/>
            <person name="Atanasova L."/>
            <person name="Karlsson M."/>
            <person name="Huettel B."/>
            <person name="Barry K.W."/>
            <person name="Haridas S."/>
            <person name="Chen C."/>
            <person name="Bauer D."/>
            <person name="Andreopoulos W."/>
            <person name="Pangilinan J."/>
            <person name="LaButti K."/>
            <person name="Riley R."/>
            <person name="Lipzen A."/>
            <person name="Clum A."/>
            <person name="Drula E."/>
            <person name="Henrissat B."/>
            <person name="Kohler A."/>
            <person name="Grigoriev I.V."/>
            <person name="Martin F.M."/>
            <person name="Hacquard S."/>
        </authorList>
    </citation>
    <scope>NUCLEOTIDE SEQUENCE</scope>
    <source>
        <strain evidence="1">MPI-CAGE-AT-0021</strain>
    </source>
</reference>
<dbReference type="PANTHER" id="PTHR42342">
    <property type="entry name" value="STATIONARY PHASE PROTEIN 5"/>
    <property type="match status" value="1"/>
</dbReference>
<dbReference type="AlphaFoldDB" id="A0A9P9JLB5"/>
<keyword evidence="2" id="KW-1185">Reference proteome</keyword>
<organism evidence="1 2">
    <name type="scientific">Dactylonectria estremocensis</name>
    <dbReference type="NCBI Taxonomy" id="1079267"/>
    <lineage>
        <taxon>Eukaryota</taxon>
        <taxon>Fungi</taxon>
        <taxon>Dikarya</taxon>
        <taxon>Ascomycota</taxon>
        <taxon>Pezizomycotina</taxon>
        <taxon>Sordariomycetes</taxon>
        <taxon>Hypocreomycetidae</taxon>
        <taxon>Hypocreales</taxon>
        <taxon>Nectriaceae</taxon>
        <taxon>Dactylonectria</taxon>
    </lineage>
</organism>